<dbReference type="InterPro" id="IPR026341">
    <property type="entry name" value="T9SS_type_B"/>
</dbReference>
<dbReference type="NCBIfam" id="TIGR04131">
    <property type="entry name" value="Bac_Flav_CTERM"/>
    <property type="match status" value="1"/>
</dbReference>
<reference evidence="2" key="1">
    <citation type="submission" date="2022-05" db="EMBL/GenBank/DDBJ databases">
        <authorList>
            <person name="Park J.-S."/>
        </authorList>
    </citation>
    <scope>NUCLEOTIDE SEQUENCE</scope>
    <source>
        <strain evidence="2">2012CJ34-3</strain>
    </source>
</reference>
<sequence length="815" mass="89016">MKLAPKISVLFVLLSCYNIVAGQQPTDCIDAVIICGNSNVNLNVSGVGTQELNGSNTCSSQENNSVWLKVTLVTSGTLGFTLTPNSTAITEDYDFFVFGPNATCNNIGQAIRCSTTNPQAANQGNNLTGMNSSSTDIAEGPGADGDSFVRWLDVLAGETYFIVIDRPIGNSPFSLQWTGTAQFSDPPSDQSNVNGTPLNLESCDVAAPFNDGFTTFNLIDNTSLIAGTQSDITITYHENASDANIGINELTSPYTNISNPQTIHARITNNTTGCFELTNFQLNVNLGPNFAQPADYELCDDSVDGNNTNGQVTFDLSSRNAEILNGQNPADINITYHTTSSDAEMRINSLPNSYYNTTPFNQQVFVRIEDALNPDCKSITTLNLVVHLNPEAFNETILQCDEDGTIDGLTLFNLNQANAVLTNGVANLSTKFYTDAARTIEVNGNSFTNTVNPQTIYVEVIDNRTNCSSSSELTLDVSVTDSGDTELIACDDDGIEDGFFNFNLSDADNDIVLGLPAGLTISYYETYDDALLEVNNIGTTFTNNTPYSQTIFARVENANNCYGISEVLLTVNQLPNIQTEALTYYCLNTFPLTVPLNAAVINDSPTNYTYNWTSGETTYEVDINQIGTYTVTVTNANGCSKDRTINVEASNIATFENIEVVDATQNNIISVFVSGEGIYQYRLLDENNTVYAPYQDSNVFENVFPGIYTITVRDTKNDCGTVQNPVSVIGFPKFFTPNNDGTHDTWQVLGVSSMFQPNTNIRIFNRFGKLIKQLNPLGEGWDGLYNGQKLPADDYWFAITLQDGRIFKNHFALKY</sequence>
<protein>
    <submittedName>
        <fullName evidence="2">T9SS type B sorting domain-containing protein</fullName>
    </submittedName>
</protein>
<feature type="chain" id="PRO_5046349093" evidence="1">
    <location>
        <begin position="22"/>
        <end position="815"/>
    </location>
</feature>
<name>A0ABT0QCL4_9FLAO</name>
<dbReference type="RefSeq" id="WP_249972555.1">
    <property type="nucleotide sequence ID" value="NZ_JAMFLZ010000002.1"/>
</dbReference>
<evidence type="ECO:0000313" key="2">
    <source>
        <dbReference type="EMBL" id="MCL6294736.1"/>
    </source>
</evidence>
<dbReference type="Pfam" id="PF13585">
    <property type="entry name" value="CHU_C"/>
    <property type="match status" value="1"/>
</dbReference>
<gene>
    <name evidence="2" type="ORF">M3P09_07000</name>
</gene>
<accession>A0ABT0QCL4</accession>
<feature type="signal peptide" evidence="1">
    <location>
        <begin position="1"/>
        <end position="21"/>
    </location>
</feature>
<organism evidence="2 3">
    <name type="scientific">Jejuia spongiicola</name>
    <dbReference type="NCBI Taxonomy" id="2942207"/>
    <lineage>
        <taxon>Bacteria</taxon>
        <taxon>Pseudomonadati</taxon>
        <taxon>Bacteroidota</taxon>
        <taxon>Flavobacteriia</taxon>
        <taxon>Flavobacteriales</taxon>
        <taxon>Flavobacteriaceae</taxon>
        <taxon>Jejuia</taxon>
    </lineage>
</organism>
<evidence type="ECO:0000256" key="1">
    <source>
        <dbReference type="SAM" id="SignalP"/>
    </source>
</evidence>
<dbReference type="Proteomes" id="UP001165381">
    <property type="component" value="Unassembled WGS sequence"/>
</dbReference>
<proteinExistence type="predicted"/>
<comment type="caution">
    <text evidence="2">The sequence shown here is derived from an EMBL/GenBank/DDBJ whole genome shotgun (WGS) entry which is preliminary data.</text>
</comment>
<evidence type="ECO:0000313" key="3">
    <source>
        <dbReference type="Proteomes" id="UP001165381"/>
    </source>
</evidence>
<dbReference type="EMBL" id="JAMFLZ010000002">
    <property type="protein sequence ID" value="MCL6294736.1"/>
    <property type="molecule type" value="Genomic_DNA"/>
</dbReference>
<keyword evidence="3" id="KW-1185">Reference proteome</keyword>
<keyword evidence="1" id="KW-0732">Signal</keyword>